<evidence type="ECO:0000259" key="4">
    <source>
        <dbReference type="Pfam" id="PF22936"/>
    </source>
</evidence>
<feature type="region of interest" description="Disordered" evidence="2">
    <location>
        <begin position="1121"/>
        <end position="1146"/>
    </location>
</feature>
<feature type="compositionally biased region" description="Polar residues" evidence="2">
    <location>
        <begin position="902"/>
        <end position="925"/>
    </location>
</feature>
<dbReference type="Pfam" id="PF07727">
    <property type="entry name" value="RVT_2"/>
    <property type="match status" value="1"/>
</dbReference>
<sequence length="1373" mass="156479">MISLANKAILSGADNRPPMLEKDMYDSWKSQMELYMLNRQHRRMILECVESGPLLWPTIEENGVTRLKKYSELSTTEAIQAECDVKAINIILQGLPSEVYALVSTHKVAKELWERIQMLMQGTSLTKQEIECKLYDEFDKFVYRKGESLLNIKFLNTLPPEWSKFMTDVKLVRDLHTTNVDQLHAYLGQHEYHANEVRLMHERTSDPLALVGHHQMNKSTYQPRQQSYHQHQFQPQASTFLCTKPKRKRDEAWFKDKVLLVQAQAKGQVLQEEELEFLEDPGIAETSSTYSAKIALMVNLSHYGFDNLAENSSSPALQDDLILSVIEPLKTQVVSCTKINQDNKNVNDLLTAELERYKDQVKILKEQNNVDKVLESCAQSLEIDNLKHILSEHLKENKSLEQKVTPLKNDFQKKESRNINRELALEKQKTDAIVIHDSEETLTLEDESRSKMLQKQNDPIMSQKKVITKPVDYAALNKLLKDFETRFVPQTELLAEQAFWSRYLVQSEEPNISSSTTIVEVPKELSKVSMVNSSLKKLKFHLASFDVVVKERTTATAITEGTRGFKNTKACFRDEIIPFVKALKELFNSFDQFLIDELTEVQNVFNQMEQAVEQHCVEKNKFQDKMKNVLKDNERFLEQAISVDIVNIFVHDHVNSAYKTVNVYEHCVTIVTELQKDFIKKECYDMLFKKYNTLEKHSQSQEKDKVIMKLKERLKSLSGNVKEEKIKRELEEIETINIELDHIVTKLVAENAHLKQSYEQLYDSIKSSRVRSKEQSLKETLSKLKGKAVVTEAVTLHPIDPVLLKIDVAPLAPKLRNYRTPHTDYLRHSQEETATLREIVKSERLLNPLNTSVDYVCKYTKRIQELLIILQQTCPCITDLGTKLMVVTPKNNDKLIRFTEHIPSSGNTPVKPTSSTNNDRIQRTPSKAKKNKLEDHPRIVRPSLNKKKSVVDTKAISYVTNSELNVNADLKCATCNGCLFSDNHDSCVLACSKHMAGDRSQLINFVQKFLGTIKFGNDHVAKIMGYGDYKIGNVTISRVYFVEGLGHNLFSVGLCFIRNLDGVDLLTGSRGNNLYTLSLQYVMASSPIYLLSKALKTNVDPQALEVIAPIAEVVPPVQAKSTDLPSSTSVDQDAPSPSKSQTTPETQFAVIPQDVEEDNLDIEVAHMGNDLLFGVPILEVTSAQSSSTELVPRPDKVMVITLKLIYKVKLDELGGILKNKARLVARGYRQEEGIDFEEYFALVTRLEAIQIFLAYAAHKNMVVYQMDVKTMFLNGNLREKVYVSQPEGFVDQDNPNHVYKLKKALNGLKQAPRTWYDMLSSFLISQDFSKGSVDLTLFIRRNGNDLLLLRPKIAIFVAGICFSLSESAVCRKC</sequence>
<keyword evidence="1" id="KW-0175">Coiled coil</keyword>
<reference evidence="5" key="1">
    <citation type="journal article" date="2019" name="Sci. Rep.">
        <title>Draft genome of Tanacetum cinerariifolium, the natural source of mosquito coil.</title>
        <authorList>
            <person name="Yamashiro T."/>
            <person name="Shiraishi A."/>
            <person name="Satake H."/>
            <person name="Nakayama K."/>
        </authorList>
    </citation>
    <scope>NUCLEOTIDE SEQUENCE</scope>
</reference>
<dbReference type="EMBL" id="BKCJ010004641">
    <property type="protein sequence ID" value="GEU62241.1"/>
    <property type="molecule type" value="Genomic_DNA"/>
</dbReference>
<feature type="region of interest" description="Disordered" evidence="2">
    <location>
        <begin position="901"/>
        <end position="936"/>
    </location>
</feature>
<evidence type="ECO:0000256" key="2">
    <source>
        <dbReference type="SAM" id="MobiDB-lite"/>
    </source>
</evidence>
<dbReference type="InterPro" id="IPR013103">
    <property type="entry name" value="RVT_2"/>
</dbReference>
<name>A0A6L2LK84_TANCI</name>
<evidence type="ECO:0000256" key="1">
    <source>
        <dbReference type="SAM" id="Coils"/>
    </source>
</evidence>
<feature type="domain" description="Retrovirus-related Pol polyprotein from transposon TNT 1-94-like beta-barrel" evidence="4">
    <location>
        <begin position="990"/>
        <end position="1054"/>
    </location>
</feature>
<organism evidence="5">
    <name type="scientific">Tanacetum cinerariifolium</name>
    <name type="common">Dalmatian daisy</name>
    <name type="synonym">Chrysanthemum cinerariifolium</name>
    <dbReference type="NCBI Taxonomy" id="118510"/>
    <lineage>
        <taxon>Eukaryota</taxon>
        <taxon>Viridiplantae</taxon>
        <taxon>Streptophyta</taxon>
        <taxon>Embryophyta</taxon>
        <taxon>Tracheophyta</taxon>
        <taxon>Spermatophyta</taxon>
        <taxon>Magnoliopsida</taxon>
        <taxon>eudicotyledons</taxon>
        <taxon>Gunneridae</taxon>
        <taxon>Pentapetalae</taxon>
        <taxon>asterids</taxon>
        <taxon>campanulids</taxon>
        <taxon>Asterales</taxon>
        <taxon>Asteraceae</taxon>
        <taxon>Asteroideae</taxon>
        <taxon>Anthemideae</taxon>
        <taxon>Anthemidinae</taxon>
        <taxon>Tanacetum</taxon>
    </lineage>
</organism>
<feature type="coiled-coil region" evidence="1">
    <location>
        <begin position="340"/>
        <end position="403"/>
    </location>
</feature>
<feature type="domain" description="Reverse transcriptase Ty1/copia-type" evidence="3">
    <location>
        <begin position="1189"/>
        <end position="1362"/>
    </location>
</feature>
<evidence type="ECO:0000259" key="3">
    <source>
        <dbReference type="Pfam" id="PF07727"/>
    </source>
</evidence>
<proteinExistence type="predicted"/>
<comment type="caution">
    <text evidence="5">The sequence shown here is derived from an EMBL/GenBank/DDBJ whole genome shotgun (WGS) entry which is preliminary data.</text>
</comment>
<dbReference type="InterPro" id="IPR054722">
    <property type="entry name" value="PolX-like_BBD"/>
</dbReference>
<gene>
    <name evidence="5" type="ORF">Tci_034219</name>
</gene>
<dbReference type="Pfam" id="PF22936">
    <property type="entry name" value="Pol_BBD"/>
    <property type="match status" value="1"/>
</dbReference>
<accession>A0A6L2LK84</accession>
<evidence type="ECO:0000313" key="5">
    <source>
        <dbReference type="EMBL" id="GEU62241.1"/>
    </source>
</evidence>
<protein>
    <submittedName>
        <fullName evidence="5">Retrovirus-related Pol polyprotein from transposon TNT 1-94</fullName>
    </submittedName>
</protein>